<accession>A0ABD1XD45</accession>
<dbReference type="EMBL" id="JBFOLJ010000001">
    <property type="protein sequence ID" value="KAL2559902.1"/>
    <property type="molecule type" value="Genomic_DNA"/>
</dbReference>
<dbReference type="Proteomes" id="UP001604277">
    <property type="component" value="Unassembled WGS sequence"/>
</dbReference>
<evidence type="ECO:0000256" key="3">
    <source>
        <dbReference type="ARBA" id="ARBA00023315"/>
    </source>
</evidence>
<reference evidence="5" key="1">
    <citation type="submission" date="2024-07" db="EMBL/GenBank/DDBJ databases">
        <title>Two chromosome-level genome assemblies of Korean endemic species Abeliophyllum distichum and Forsythia ovata (Oleaceae).</title>
        <authorList>
            <person name="Jang H."/>
        </authorList>
    </citation>
    <scope>NUCLEOTIDE SEQUENCE [LARGE SCALE GENOMIC DNA]</scope>
</reference>
<dbReference type="InterPro" id="IPR023213">
    <property type="entry name" value="CAT-like_dom_sf"/>
</dbReference>
<comment type="caution">
    <text evidence="4">The sequence shown here is derived from an EMBL/GenBank/DDBJ whole genome shotgun (WGS) entry which is preliminary data.</text>
</comment>
<comment type="similarity">
    <text evidence="1">Belongs to the plant acyltransferase family.</text>
</comment>
<organism evidence="4 5">
    <name type="scientific">Forsythia ovata</name>
    <dbReference type="NCBI Taxonomy" id="205694"/>
    <lineage>
        <taxon>Eukaryota</taxon>
        <taxon>Viridiplantae</taxon>
        <taxon>Streptophyta</taxon>
        <taxon>Embryophyta</taxon>
        <taxon>Tracheophyta</taxon>
        <taxon>Spermatophyta</taxon>
        <taxon>Magnoliopsida</taxon>
        <taxon>eudicotyledons</taxon>
        <taxon>Gunneridae</taxon>
        <taxon>Pentapetalae</taxon>
        <taxon>asterids</taxon>
        <taxon>lamiids</taxon>
        <taxon>Lamiales</taxon>
        <taxon>Oleaceae</taxon>
        <taxon>Forsythieae</taxon>
        <taxon>Forsythia</taxon>
    </lineage>
</organism>
<evidence type="ECO:0000313" key="5">
    <source>
        <dbReference type="Proteomes" id="UP001604277"/>
    </source>
</evidence>
<gene>
    <name evidence="4" type="ORF">Fot_04641</name>
</gene>
<name>A0ABD1XD45_9LAMI</name>
<dbReference type="GO" id="GO:0016746">
    <property type="term" value="F:acyltransferase activity"/>
    <property type="evidence" value="ECO:0007669"/>
    <property type="project" value="UniProtKB-KW"/>
</dbReference>
<dbReference type="Gene3D" id="3.30.559.10">
    <property type="entry name" value="Chloramphenicol acetyltransferase-like domain"/>
    <property type="match status" value="2"/>
</dbReference>
<keyword evidence="2" id="KW-0808">Transferase</keyword>
<evidence type="ECO:0000256" key="2">
    <source>
        <dbReference type="ARBA" id="ARBA00022679"/>
    </source>
</evidence>
<sequence length="311" mass="35318">MKVEVVVISKEIIKPSSSTPDFLRKYKLSYLDQLSPTLFMPLVYFYPADGKISNWERSNQLKKSLPEALTRFYPLAGRIVDNFYVDCNDAGVEFFQAKAEVELSKILSNPIPDELNKFLPHDPHDFRDFCMAVQVSFLNCGGMVVGLMISHKIVDATSLHMFANSWAAIARGDTDIPYPKFDAATIFPPKDHVPGSNDLVIKKESTVTKLLVFSTSKIDALKDEYANTNGEKRRPTRIEALSTFIWSRFMASTQVDENPNKIYLIEPIVNLRPRFDPPLSNDYFGNIWRPASAIMTMDKDYCGVVDKIREP</sequence>
<proteinExistence type="inferred from homology"/>
<dbReference type="PANTHER" id="PTHR31623:SF17">
    <property type="entry name" value="F21J9.9"/>
    <property type="match status" value="1"/>
</dbReference>
<keyword evidence="3" id="KW-0012">Acyltransferase</keyword>
<dbReference type="PANTHER" id="PTHR31623">
    <property type="entry name" value="F21J9.9"/>
    <property type="match status" value="1"/>
</dbReference>
<evidence type="ECO:0000313" key="4">
    <source>
        <dbReference type="EMBL" id="KAL2559902.1"/>
    </source>
</evidence>
<dbReference type="AlphaFoldDB" id="A0ABD1XD45"/>
<evidence type="ECO:0000256" key="1">
    <source>
        <dbReference type="ARBA" id="ARBA00009861"/>
    </source>
</evidence>
<protein>
    <submittedName>
        <fullName evidence="4">HXXXD-type acyl-transferase family protein</fullName>
    </submittedName>
</protein>
<dbReference type="Pfam" id="PF02458">
    <property type="entry name" value="Transferase"/>
    <property type="match status" value="1"/>
</dbReference>
<keyword evidence="5" id="KW-1185">Reference proteome</keyword>